<dbReference type="AlphaFoldDB" id="F3GQ62"/>
<feature type="non-terminal residue" evidence="4">
    <location>
        <position position="1"/>
    </location>
</feature>
<evidence type="ECO:0000313" key="4">
    <source>
        <dbReference type="EMBL" id="EGH49215.1"/>
    </source>
</evidence>
<dbReference type="GO" id="GO:0009279">
    <property type="term" value="C:cell outer membrane"/>
    <property type="evidence" value="ECO:0007669"/>
    <property type="project" value="UniProtKB-SubCell"/>
</dbReference>
<dbReference type="EMBL" id="AEAI01003979">
    <property type="protein sequence ID" value="EGH49215.1"/>
    <property type="molecule type" value="Genomic_DNA"/>
</dbReference>
<keyword evidence="3" id="KW-0998">Cell outer membrane</keyword>
<dbReference type="Gene3D" id="2.40.170.20">
    <property type="entry name" value="TonB-dependent receptor, beta-barrel domain"/>
    <property type="match status" value="1"/>
</dbReference>
<organism evidence="4 5">
    <name type="scientific">Pseudomonas syringae pv. pisi str. 1704B</name>
    <dbReference type="NCBI Taxonomy" id="629263"/>
    <lineage>
        <taxon>Bacteria</taxon>
        <taxon>Pseudomonadati</taxon>
        <taxon>Pseudomonadota</taxon>
        <taxon>Gammaproteobacteria</taxon>
        <taxon>Pseudomonadales</taxon>
        <taxon>Pseudomonadaceae</taxon>
        <taxon>Pseudomonas</taxon>
        <taxon>Pseudomonas syringae</taxon>
    </lineage>
</organism>
<feature type="non-terminal residue" evidence="4">
    <location>
        <position position="55"/>
    </location>
</feature>
<comment type="caution">
    <text evidence="4">The sequence shown here is derived from an EMBL/GenBank/DDBJ whole genome shotgun (WGS) entry which is preliminary data.</text>
</comment>
<sequence length="55" mass="5580">GTSGGSNDGNRAVGVPTFQFNAGADWDIPGIEGAAINARMLRTGGQYVDAANNLN</sequence>
<dbReference type="SUPFAM" id="SSF56935">
    <property type="entry name" value="Porins"/>
    <property type="match status" value="1"/>
</dbReference>
<reference evidence="4 5" key="1">
    <citation type="journal article" date="2011" name="PLoS Pathog.">
        <title>Dynamic evolution of pathogenicity revealed by sequencing and comparative genomics of 19 Pseudomonas syringae isolates.</title>
        <authorList>
            <person name="Baltrus D.A."/>
            <person name="Nishimura M.T."/>
            <person name="Romanchuk A."/>
            <person name="Chang J.H."/>
            <person name="Mukhtar M.S."/>
            <person name="Cherkis K."/>
            <person name="Roach J."/>
            <person name="Grant S.R."/>
            <person name="Jones C.D."/>
            <person name="Dangl J.L."/>
        </authorList>
    </citation>
    <scope>NUCLEOTIDE SEQUENCE [LARGE SCALE GENOMIC DNA]</scope>
    <source>
        <strain evidence="4 5">1704B</strain>
    </source>
</reference>
<keyword evidence="2" id="KW-0472">Membrane</keyword>
<proteinExistence type="predicted"/>
<dbReference type="InterPro" id="IPR036942">
    <property type="entry name" value="Beta-barrel_TonB_sf"/>
</dbReference>
<comment type="subcellular location">
    <subcellularLocation>
        <location evidence="1">Cell outer membrane</location>
    </subcellularLocation>
</comment>
<dbReference type="Proteomes" id="UP000004986">
    <property type="component" value="Unassembled WGS sequence"/>
</dbReference>
<protein>
    <submittedName>
        <fullName evidence="4">TonB-dependent siderophore receptor</fullName>
    </submittedName>
</protein>
<keyword evidence="4" id="KW-0675">Receptor</keyword>
<accession>F3GQ62</accession>
<evidence type="ECO:0000256" key="1">
    <source>
        <dbReference type="ARBA" id="ARBA00004442"/>
    </source>
</evidence>
<evidence type="ECO:0000313" key="5">
    <source>
        <dbReference type="Proteomes" id="UP000004986"/>
    </source>
</evidence>
<name>F3GQ62_PSESJ</name>
<keyword evidence="5" id="KW-1185">Reference proteome</keyword>
<gene>
    <name evidence="4" type="ORF">PSYPI_45401</name>
</gene>
<evidence type="ECO:0000256" key="2">
    <source>
        <dbReference type="ARBA" id="ARBA00023136"/>
    </source>
</evidence>
<evidence type="ECO:0000256" key="3">
    <source>
        <dbReference type="ARBA" id="ARBA00023237"/>
    </source>
</evidence>
<dbReference type="HOGENOM" id="CLU_3037250_0_0_6"/>